<proteinExistence type="inferred from homology"/>
<evidence type="ECO:0000313" key="3">
    <source>
        <dbReference type="EMBL" id="KAL1871172.1"/>
    </source>
</evidence>
<organism evidence="3 4">
    <name type="scientific">Diaporthe australafricana</name>
    <dbReference type="NCBI Taxonomy" id="127596"/>
    <lineage>
        <taxon>Eukaryota</taxon>
        <taxon>Fungi</taxon>
        <taxon>Dikarya</taxon>
        <taxon>Ascomycota</taxon>
        <taxon>Pezizomycotina</taxon>
        <taxon>Sordariomycetes</taxon>
        <taxon>Sordariomycetidae</taxon>
        <taxon>Diaporthales</taxon>
        <taxon>Diaporthaceae</taxon>
        <taxon>Diaporthe</taxon>
    </lineage>
</organism>
<comment type="similarity">
    <text evidence="1">Belongs to the methyltransferase superfamily. LaeA methyltransferase family.</text>
</comment>
<dbReference type="InterPro" id="IPR041698">
    <property type="entry name" value="Methyltransf_25"/>
</dbReference>
<dbReference type="CDD" id="cd02440">
    <property type="entry name" value="AdoMet_MTases"/>
    <property type="match status" value="1"/>
</dbReference>
<dbReference type="EMBL" id="JAWRVE010000034">
    <property type="protein sequence ID" value="KAL1871172.1"/>
    <property type="molecule type" value="Genomic_DNA"/>
</dbReference>
<name>A0ABR3X5H6_9PEZI</name>
<dbReference type="InterPro" id="IPR029063">
    <property type="entry name" value="SAM-dependent_MTases_sf"/>
</dbReference>
<keyword evidence="4" id="KW-1185">Reference proteome</keyword>
<reference evidence="3 4" key="1">
    <citation type="journal article" date="2024" name="IMA Fungus">
        <title>IMA Genome - F19 : A genome assembly and annotation guide to empower mycologists, including annotated draft genome sequences of Ceratocystis pirilliformis, Diaporthe australafricana, Fusarium ophioides, Paecilomyces lecythidis, and Sporothrix stenoceras.</title>
        <authorList>
            <person name="Aylward J."/>
            <person name="Wilson A.M."/>
            <person name="Visagie C.M."/>
            <person name="Spraker J."/>
            <person name="Barnes I."/>
            <person name="Buitendag C."/>
            <person name="Ceriani C."/>
            <person name="Del Mar Angel L."/>
            <person name="du Plessis D."/>
            <person name="Fuchs T."/>
            <person name="Gasser K."/>
            <person name="Kramer D."/>
            <person name="Li W."/>
            <person name="Munsamy K."/>
            <person name="Piso A."/>
            <person name="Price J.L."/>
            <person name="Sonnekus B."/>
            <person name="Thomas C."/>
            <person name="van der Nest A."/>
            <person name="van Dijk A."/>
            <person name="van Heerden A."/>
            <person name="van Vuuren N."/>
            <person name="Yilmaz N."/>
            <person name="Duong T.A."/>
            <person name="van der Merwe N.A."/>
            <person name="Wingfield M.J."/>
            <person name="Wingfield B.D."/>
        </authorList>
    </citation>
    <scope>NUCLEOTIDE SEQUENCE [LARGE SCALE GENOMIC DNA]</scope>
    <source>
        <strain evidence="3 4">CMW 18300</strain>
    </source>
</reference>
<sequence length="230" mass="25793">MMDSNKPQVPEDIKTKVKQTYNDIAAEYNAWTERNETTREDFLGRLLKLLPTTDPDRHLTVLELGCGAALTSTKTLLSVPGVNVVANDMSAAQIESAKKNLSKFSETAKDRVTWNEGDMMQLAFPDNSLDALVGLYSLIHLPREEQSELVARAFRWLRPGGHMLVNFTSGADEANINPNWLAEKGWMFWSGWGPENTAEIVKGAGFQIIESELRDEEGDASFFWVIARKE</sequence>
<dbReference type="SUPFAM" id="SSF53335">
    <property type="entry name" value="S-adenosyl-L-methionine-dependent methyltransferases"/>
    <property type="match status" value="1"/>
</dbReference>
<dbReference type="Pfam" id="PF13649">
    <property type="entry name" value="Methyltransf_25"/>
    <property type="match status" value="1"/>
</dbReference>
<gene>
    <name evidence="3" type="ORF">Daus18300_004917</name>
</gene>
<protein>
    <recommendedName>
        <fullName evidence="2">Methyltransferase domain-containing protein</fullName>
    </recommendedName>
</protein>
<evidence type="ECO:0000313" key="4">
    <source>
        <dbReference type="Proteomes" id="UP001583177"/>
    </source>
</evidence>
<feature type="domain" description="Methyltransferase" evidence="2">
    <location>
        <begin position="61"/>
        <end position="161"/>
    </location>
</feature>
<evidence type="ECO:0000256" key="1">
    <source>
        <dbReference type="ARBA" id="ARBA00038158"/>
    </source>
</evidence>
<dbReference type="Gene3D" id="3.40.50.150">
    <property type="entry name" value="Vaccinia Virus protein VP39"/>
    <property type="match status" value="1"/>
</dbReference>
<dbReference type="PANTHER" id="PTHR43591">
    <property type="entry name" value="METHYLTRANSFERASE"/>
    <property type="match status" value="1"/>
</dbReference>
<comment type="caution">
    <text evidence="3">The sequence shown here is derived from an EMBL/GenBank/DDBJ whole genome shotgun (WGS) entry which is preliminary data.</text>
</comment>
<dbReference type="Proteomes" id="UP001583177">
    <property type="component" value="Unassembled WGS sequence"/>
</dbReference>
<evidence type="ECO:0000259" key="2">
    <source>
        <dbReference type="Pfam" id="PF13649"/>
    </source>
</evidence>
<accession>A0ABR3X5H6</accession>